<feature type="transmembrane region" description="Helical" evidence="1">
    <location>
        <begin position="62"/>
        <end position="82"/>
    </location>
</feature>
<feature type="transmembrane region" description="Helical" evidence="1">
    <location>
        <begin position="153"/>
        <end position="174"/>
    </location>
</feature>
<name>A0A7L7S0X5_9HYME</name>
<feature type="transmembrane region" description="Helical" evidence="1">
    <location>
        <begin position="88"/>
        <end position="107"/>
    </location>
</feature>
<evidence type="ECO:0000256" key="1">
    <source>
        <dbReference type="SAM" id="Phobius"/>
    </source>
</evidence>
<feature type="transmembrane region" description="Helical" evidence="1">
    <location>
        <begin position="32"/>
        <end position="50"/>
    </location>
</feature>
<organism evidence="2">
    <name type="scientific">Ancistrocerus parietum</name>
    <dbReference type="NCBI Taxonomy" id="1124877"/>
    <lineage>
        <taxon>Eukaryota</taxon>
        <taxon>Metazoa</taxon>
        <taxon>Ecdysozoa</taxon>
        <taxon>Arthropoda</taxon>
        <taxon>Hexapoda</taxon>
        <taxon>Insecta</taxon>
        <taxon>Pterygota</taxon>
        <taxon>Neoptera</taxon>
        <taxon>Endopterygota</taxon>
        <taxon>Hymenoptera</taxon>
        <taxon>Apocrita</taxon>
        <taxon>Aculeata</taxon>
        <taxon>Vespoidea</taxon>
        <taxon>Vespidae</taxon>
        <taxon>Eumeninae</taxon>
        <taxon>Ancistrocerus</taxon>
    </lineage>
</organism>
<proteinExistence type="predicted"/>
<dbReference type="AlphaFoldDB" id="A0A7L7S0X5"/>
<evidence type="ECO:0000313" key="2">
    <source>
        <dbReference type="EMBL" id="QNV11856.1"/>
    </source>
</evidence>
<reference evidence="2" key="1">
    <citation type="submission" date="2020-08" db="EMBL/GenBank/DDBJ databases">
        <title>DNAmark Project.</title>
        <authorList>
            <person name="Leerhoei F."/>
        </authorList>
    </citation>
    <scope>NUCLEOTIDE SEQUENCE</scope>
    <source>
        <strain evidence="2">DM727</strain>
    </source>
</reference>
<geneLocation type="mitochondrion" evidence="2"/>
<feature type="transmembrane region" description="Helical" evidence="1">
    <location>
        <begin position="7"/>
        <end position="26"/>
    </location>
</feature>
<keyword evidence="1" id="KW-0472">Membrane</keyword>
<keyword evidence="2" id="KW-0496">Mitochondrion</keyword>
<keyword evidence="1" id="KW-0812">Transmembrane</keyword>
<gene>
    <name evidence="2" type="primary">ND6</name>
</gene>
<keyword evidence="1" id="KW-1133">Transmembrane helix</keyword>
<dbReference type="EMBL" id="MT862408">
    <property type="protein sequence ID" value="QNV11856.1"/>
    <property type="molecule type" value="Genomic_DNA"/>
</dbReference>
<protein>
    <submittedName>
        <fullName evidence="2">NADH dehydrogenase subunit 6</fullName>
    </submittedName>
</protein>
<sequence length="185" mass="22145">MNKSIMIIFFVFSWMLMINILLSLVIYPNLSILNFLICLIFFSLMISLNLTKFSKMTLMSYLTFLMMTGGVMILFTFFISLISNDSSFKNLFFSIFSMIFFILFLFLTKFYTLNSLKFTFIMNLNEEYLTYLKQFTLNNFFNLNYLYNYPKNFMILMLIFFLLFSLIFITKITLNNFKALRMSST</sequence>
<accession>A0A7L7S0X5</accession>